<dbReference type="OrthoDB" id="2291205at2759"/>
<feature type="region of interest" description="Disordered" evidence="1">
    <location>
        <begin position="1"/>
        <end position="37"/>
    </location>
</feature>
<evidence type="ECO:0000313" key="2">
    <source>
        <dbReference type="EMBL" id="KAG2228192.1"/>
    </source>
</evidence>
<feature type="compositionally biased region" description="Polar residues" evidence="1">
    <location>
        <begin position="1"/>
        <end position="21"/>
    </location>
</feature>
<name>A0A8H7SHE4_9FUNG</name>
<evidence type="ECO:0000313" key="3">
    <source>
        <dbReference type="Proteomes" id="UP000646827"/>
    </source>
</evidence>
<keyword evidence="3" id="KW-1185">Reference proteome</keyword>
<comment type="caution">
    <text evidence="2">The sequence shown here is derived from an EMBL/GenBank/DDBJ whole genome shotgun (WGS) entry which is preliminary data.</text>
</comment>
<gene>
    <name evidence="2" type="ORF">INT45_009239</name>
</gene>
<sequence length="109" mass="12298">MTRHITSLPSMYEPPSSSNPKSVIGLHKNNNISPKRAELSGSKTLAACRTTSGINPIMWLSMTRKERSCCIRWEICWLSGAELDDHQYPTSTQQQYQNENPSQATINMN</sequence>
<proteinExistence type="predicted"/>
<protein>
    <submittedName>
        <fullName evidence="2">Uncharacterized protein</fullName>
    </submittedName>
</protein>
<dbReference type="Proteomes" id="UP000646827">
    <property type="component" value="Unassembled WGS sequence"/>
</dbReference>
<organism evidence="2 3">
    <name type="scientific">Circinella minor</name>
    <dbReference type="NCBI Taxonomy" id="1195481"/>
    <lineage>
        <taxon>Eukaryota</taxon>
        <taxon>Fungi</taxon>
        <taxon>Fungi incertae sedis</taxon>
        <taxon>Mucoromycota</taxon>
        <taxon>Mucoromycotina</taxon>
        <taxon>Mucoromycetes</taxon>
        <taxon>Mucorales</taxon>
        <taxon>Lichtheimiaceae</taxon>
        <taxon>Circinella</taxon>
    </lineage>
</organism>
<feature type="region of interest" description="Disordered" evidence="1">
    <location>
        <begin position="88"/>
        <end position="109"/>
    </location>
</feature>
<evidence type="ECO:0000256" key="1">
    <source>
        <dbReference type="SAM" id="MobiDB-lite"/>
    </source>
</evidence>
<accession>A0A8H7SHE4</accession>
<reference evidence="2 3" key="1">
    <citation type="submission" date="2020-12" db="EMBL/GenBank/DDBJ databases">
        <title>Metabolic potential, ecology and presence of endohyphal bacteria is reflected in genomic diversity of Mucoromycotina.</title>
        <authorList>
            <person name="Muszewska A."/>
            <person name="Okrasinska A."/>
            <person name="Steczkiewicz K."/>
            <person name="Drgas O."/>
            <person name="Orlowska M."/>
            <person name="Perlinska-Lenart U."/>
            <person name="Aleksandrzak-Piekarczyk T."/>
            <person name="Szatraj K."/>
            <person name="Zielenkiewicz U."/>
            <person name="Pilsyk S."/>
            <person name="Malc E."/>
            <person name="Mieczkowski P."/>
            <person name="Kruszewska J.S."/>
            <person name="Biernat P."/>
            <person name="Pawlowska J."/>
        </authorList>
    </citation>
    <scope>NUCLEOTIDE SEQUENCE [LARGE SCALE GENOMIC DNA]</scope>
    <source>
        <strain evidence="2 3">CBS 142.35</strain>
    </source>
</reference>
<dbReference type="EMBL" id="JAEPRB010000002">
    <property type="protein sequence ID" value="KAG2228192.1"/>
    <property type="molecule type" value="Genomic_DNA"/>
</dbReference>
<dbReference type="AlphaFoldDB" id="A0A8H7SHE4"/>